<name>A0A0M2NZC4_STACC</name>
<evidence type="ECO:0000313" key="5">
    <source>
        <dbReference type="Proteomes" id="UP000034455"/>
    </source>
</evidence>
<organism evidence="4 5">
    <name type="scientific">Staphylococcus cohnii subsp. cohnii</name>
    <dbReference type="NCBI Taxonomy" id="74704"/>
    <lineage>
        <taxon>Bacteria</taxon>
        <taxon>Bacillati</taxon>
        <taxon>Bacillota</taxon>
        <taxon>Bacilli</taxon>
        <taxon>Bacillales</taxon>
        <taxon>Staphylococcaceae</taxon>
        <taxon>Staphylococcus</taxon>
        <taxon>Staphylococcus cohnii species complex</taxon>
    </lineage>
</organism>
<sequence length="226" mass="26244">MNKFKLLIIMLCLVLVGCSAQDNESEHKDSKNHEKQQSNNSENKHHKEVKHGVTYIDDILIVNKDISLPEHFDPGENKEARDALQKLLNDGNNRGFQLSNASGFRSYQSQEQLFDQYVQRDGEKAANKYSAKPGHSEHQTGLTYDIVSENTDTNFKTSFGKTKEGQWLKDNAYKYGFIIRYPKNKTHITGYQYEPWHIRYVGKDTAKKLYKSNETLEEYLNLYPQK</sequence>
<accession>A0A0M2NZC4</accession>
<keyword evidence="2" id="KW-0732">Signal</keyword>
<dbReference type="GO" id="GO:0004180">
    <property type="term" value="F:carboxypeptidase activity"/>
    <property type="evidence" value="ECO:0007669"/>
    <property type="project" value="UniProtKB-KW"/>
</dbReference>
<evidence type="ECO:0000259" key="3">
    <source>
        <dbReference type="Pfam" id="PF02557"/>
    </source>
</evidence>
<dbReference type="InterPro" id="IPR052179">
    <property type="entry name" value="DD-CPase-like"/>
</dbReference>
<feature type="chain" id="PRO_5005639026" evidence="2">
    <location>
        <begin position="21"/>
        <end position="226"/>
    </location>
</feature>
<dbReference type="SUPFAM" id="SSF55166">
    <property type="entry name" value="Hedgehog/DD-peptidase"/>
    <property type="match status" value="1"/>
</dbReference>
<evidence type="ECO:0000256" key="2">
    <source>
        <dbReference type="SAM" id="SignalP"/>
    </source>
</evidence>
<dbReference type="PATRIC" id="fig|74704.6.peg.1165"/>
<dbReference type="EMBL" id="LAKJ01000019">
    <property type="protein sequence ID" value="KKI63028.1"/>
    <property type="molecule type" value="Genomic_DNA"/>
</dbReference>
<keyword evidence="4" id="KW-0121">Carboxypeptidase</keyword>
<feature type="region of interest" description="Disordered" evidence="1">
    <location>
        <begin position="24"/>
        <end position="49"/>
    </location>
</feature>
<dbReference type="CDD" id="cd14852">
    <property type="entry name" value="LD-carboxypeptidase"/>
    <property type="match status" value="1"/>
</dbReference>
<evidence type="ECO:0000256" key="1">
    <source>
        <dbReference type="SAM" id="MobiDB-lite"/>
    </source>
</evidence>
<dbReference type="GO" id="GO:0006508">
    <property type="term" value="P:proteolysis"/>
    <property type="evidence" value="ECO:0007669"/>
    <property type="project" value="InterPro"/>
</dbReference>
<dbReference type="AlphaFoldDB" id="A0A0M2NZC4"/>
<dbReference type="PANTHER" id="PTHR34385:SF1">
    <property type="entry name" value="PEPTIDOGLYCAN L-ALANYL-D-GLUTAMATE ENDOPEPTIDASE CWLK"/>
    <property type="match status" value="1"/>
</dbReference>
<keyword evidence="4" id="KW-0645">Protease</keyword>
<protein>
    <submittedName>
        <fullName evidence="4">D-alanyl-D-alanine carboxypeptidase</fullName>
    </submittedName>
</protein>
<dbReference type="InterPro" id="IPR009045">
    <property type="entry name" value="Zn_M74/Hedgehog-like"/>
</dbReference>
<comment type="caution">
    <text evidence="4">The sequence shown here is derived from an EMBL/GenBank/DDBJ whole genome shotgun (WGS) entry which is preliminary data.</text>
</comment>
<proteinExistence type="predicted"/>
<dbReference type="PROSITE" id="PS51257">
    <property type="entry name" value="PROKAR_LIPOPROTEIN"/>
    <property type="match status" value="1"/>
</dbReference>
<gene>
    <name evidence="4" type="ORF">UF66_1134</name>
</gene>
<evidence type="ECO:0000313" key="4">
    <source>
        <dbReference type="EMBL" id="KKI63028.1"/>
    </source>
</evidence>
<dbReference type="Pfam" id="PF02557">
    <property type="entry name" value="VanY"/>
    <property type="match status" value="1"/>
</dbReference>
<dbReference type="Proteomes" id="UP000034455">
    <property type="component" value="Unassembled WGS sequence"/>
</dbReference>
<dbReference type="PANTHER" id="PTHR34385">
    <property type="entry name" value="D-ALANYL-D-ALANINE CARBOXYPEPTIDASE"/>
    <property type="match status" value="1"/>
</dbReference>
<feature type="compositionally biased region" description="Basic and acidic residues" evidence="1">
    <location>
        <begin position="24"/>
        <end position="36"/>
    </location>
</feature>
<dbReference type="RefSeq" id="WP_019469234.1">
    <property type="nucleotide sequence ID" value="NZ_LAKJ01000019.1"/>
</dbReference>
<reference evidence="4 5" key="1">
    <citation type="submission" date="2015-03" db="EMBL/GenBank/DDBJ databases">
        <title>Genome Assembly of Staphylococcus cohnii subsp. cohnii strain G22B2.</title>
        <authorList>
            <person name="Nair G."/>
            <person name="Kaur G."/>
            <person name="Khatri I."/>
            <person name="Singh N.K."/>
            <person name="Sathyabama S."/>
            <person name="Maurya S.K."/>
            <person name="Subramanian S."/>
            <person name="Agrewala J.N."/>
            <person name="Mayilraj S."/>
        </authorList>
    </citation>
    <scope>NUCLEOTIDE SEQUENCE [LARGE SCALE GENOMIC DNA]</scope>
    <source>
        <strain evidence="4 5">G22B2</strain>
    </source>
</reference>
<dbReference type="Gene3D" id="3.30.1380.10">
    <property type="match status" value="1"/>
</dbReference>
<keyword evidence="4" id="KW-0378">Hydrolase</keyword>
<feature type="domain" description="D-alanyl-D-alanine carboxypeptidase-like core" evidence="3">
    <location>
        <begin position="77"/>
        <end position="203"/>
    </location>
</feature>
<feature type="signal peptide" evidence="2">
    <location>
        <begin position="1"/>
        <end position="20"/>
    </location>
</feature>
<dbReference type="InterPro" id="IPR003709">
    <property type="entry name" value="VanY-like_core_dom"/>
</dbReference>
<dbReference type="InterPro" id="IPR058193">
    <property type="entry name" value="VanY/YodJ_core_dom"/>
</dbReference>